<dbReference type="InterPro" id="IPR014710">
    <property type="entry name" value="RmlC-like_jellyroll"/>
</dbReference>
<dbReference type="STRING" id="1249481.D641_0110185"/>
<sequence length="122" mass="12906">MAALSDTISLAIDKALKAPNGRHAEILVHDGPLRQTVIALKKGVQLAEHNSPPAASIQVIRGVLQVTGQETVVIQEGNVEALTHDRHSVEALENTVFLLTTVTSIPGKNSHTGQIPVVDPEA</sequence>
<organism evidence="1 2">
    <name type="scientific">Brachybacterium muris UCD-AY4</name>
    <dbReference type="NCBI Taxonomy" id="1249481"/>
    <lineage>
        <taxon>Bacteria</taxon>
        <taxon>Bacillati</taxon>
        <taxon>Actinomycetota</taxon>
        <taxon>Actinomycetes</taxon>
        <taxon>Micrococcales</taxon>
        <taxon>Dermabacteraceae</taxon>
        <taxon>Brachybacterium</taxon>
    </lineage>
</organism>
<proteinExistence type="predicted"/>
<dbReference type="AlphaFoldDB" id="A0A022KW42"/>
<evidence type="ECO:0000313" key="1">
    <source>
        <dbReference type="EMBL" id="EYT48992.1"/>
    </source>
</evidence>
<comment type="caution">
    <text evidence="1">The sequence shown here is derived from an EMBL/GenBank/DDBJ whole genome shotgun (WGS) entry which is preliminary data.</text>
</comment>
<dbReference type="Proteomes" id="UP000019754">
    <property type="component" value="Unassembled WGS sequence"/>
</dbReference>
<dbReference type="RefSeq" id="WP_017823563.1">
    <property type="nucleotide sequence ID" value="NZ_AORC01000011.1"/>
</dbReference>
<protein>
    <recommendedName>
        <fullName evidence="3">Cupin</fullName>
    </recommendedName>
</protein>
<dbReference type="InterPro" id="IPR011051">
    <property type="entry name" value="RmlC_Cupin_sf"/>
</dbReference>
<dbReference type="SUPFAM" id="SSF51182">
    <property type="entry name" value="RmlC-like cupins"/>
    <property type="match status" value="1"/>
</dbReference>
<dbReference type="Gene3D" id="2.60.120.10">
    <property type="entry name" value="Jelly Rolls"/>
    <property type="match status" value="1"/>
</dbReference>
<dbReference type="EMBL" id="AORC01000011">
    <property type="protein sequence ID" value="EYT48992.1"/>
    <property type="molecule type" value="Genomic_DNA"/>
</dbReference>
<evidence type="ECO:0008006" key="3">
    <source>
        <dbReference type="Google" id="ProtNLM"/>
    </source>
</evidence>
<evidence type="ECO:0000313" key="2">
    <source>
        <dbReference type="Proteomes" id="UP000019754"/>
    </source>
</evidence>
<dbReference type="OrthoDB" id="5190473at2"/>
<reference evidence="1 2" key="1">
    <citation type="journal article" date="2013" name="Genome Announc.">
        <title>Draft genome sequence of an Actinobacterium, Brachybacterium muris strain UCD-AY4.</title>
        <authorList>
            <person name="Lo J.R."/>
            <person name="Lang J.M."/>
            <person name="Darling A.E."/>
            <person name="Eisen J.A."/>
            <person name="Coil D.A."/>
        </authorList>
    </citation>
    <scope>NUCLEOTIDE SEQUENCE [LARGE SCALE GENOMIC DNA]</scope>
    <source>
        <strain evidence="1 2">UCD-AY4</strain>
    </source>
</reference>
<name>A0A022KW42_9MICO</name>
<accession>A0A022KW42</accession>
<dbReference type="HOGENOM" id="CLU_141675_0_0_11"/>
<gene>
    <name evidence="1" type="ORF">D641_0110185</name>
</gene>
<keyword evidence="2" id="KW-1185">Reference proteome</keyword>